<organism evidence="1 2">
    <name type="scientific">Chitinophaga solisilvae</name>
    <dbReference type="NCBI Taxonomy" id="1233460"/>
    <lineage>
        <taxon>Bacteria</taxon>
        <taxon>Pseudomonadati</taxon>
        <taxon>Bacteroidota</taxon>
        <taxon>Chitinophagia</taxon>
        <taxon>Chitinophagales</taxon>
        <taxon>Chitinophagaceae</taxon>
        <taxon>Chitinophaga</taxon>
    </lineage>
</organism>
<dbReference type="Proteomes" id="UP000281028">
    <property type="component" value="Unassembled WGS sequence"/>
</dbReference>
<evidence type="ECO:0000313" key="2">
    <source>
        <dbReference type="Proteomes" id="UP000281028"/>
    </source>
</evidence>
<comment type="caution">
    <text evidence="1">The sequence shown here is derived from an EMBL/GenBank/DDBJ whole genome shotgun (WGS) entry which is preliminary data.</text>
</comment>
<gene>
    <name evidence="1" type="ORF">ECE50_012180</name>
</gene>
<dbReference type="OrthoDB" id="658345at2"/>
<evidence type="ECO:0000313" key="1">
    <source>
        <dbReference type="EMBL" id="NSL87596.1"/>
    </source>
</evidence>
<keyword evidence="2" id="KW-1185">Reference proteome</keyword>
<accession>A0A3S1CXB9</accession>
<dbReference type="AlphaFoldDB" id="A0A3S1CXB9"/>
<reference evidence="1" key="1">
    <citation type="submission" date="2020-05" db="EMBL/GenBank/DDBJ databases">
        <title>Chitinophaga laudate sp. nov., isolated from a tropical peat swamp.</title>
        <authorList>
            <person name="Goh C.B.S."/>
            <person name="Lee M.S."/>
            <person name="Parimannan S."/>
            <person name="Pasbakhsh P."/>
            <person name="Yule C.M."/>
            <person name="Rajandas H."/>
            <person name="Loke S."/>
            <person name="Croft L."/>
            <person name="Tan J.B.L."/>
        </authorList>
    </citation>
    <scope>NUCLEOTIDE SEQUENCE</scope>
    <source>
        <strain evidence="1">Mgbs1</strain>
    </source>
</reference>
<dbReference type="EMBL" id="RIAR02000001">
    <property type="protein sequence ID" value="NSL87596.1"/>
    <property type="molecule type" value="Genomic_DNA"/>
</dbReference>
<protein>
    <submittedName>
        <fullName evidence="1">Uncharacterized protein</fullName>
    </submittedName>
</protein>
<name>A0A3S1CXB9_9BACT</name>
<sequence length="171" mass="18877">MKMRDYIRQGKSENYQDAEEKGLLKAGEAAVLLSKKLGMKVSAAELTVFATEWHHAGVFKSSSGASLRGRKVYFFSPAAVEKITAAQLLANREKAAAKPAPDQRTVQGWYPQYFRTTDPVSRRMVNKAFIGIYSGPAHKAPKGFTPLDAAAFANAEQRRGRELKPGERPSF</sequence>
<proteinExistence type="predicted"/>